<comment type="caution">
    <text evidence="9">The sequence shown here is derived from an EMBL/GenBank/DDBJ whole genome shotgun (WGS) entry which is preliminary data.</text>
</comment>
<evidence type="ECO:0000313" key="9">
    <source>
        <dbReference type="EMBL" id="KUK81268.1"/>
    </source>
</evidence>
<gene>
    <name evidence="9" type="ORF">XD94_0538</name>
</gene>
<dbReference type="PANTHER" id="PTHR47019:SF1">
    <property type="entry name" value="LIPID II FLIPPASE MURJ"/>
    <property type="match status" value="1"/>
</dbReference>
<dbReference type="Pfam" id="PF03023">
    <property type="entry name" value="MurJ"/>
    <property type="match status" value="1"/>
</dbReference>
<name>A0A101HRA9_9BACT</name>
<dbReference type="InterPro" id="IPR051050">
    <property type="entry name" value="Lipid_II_flippase_MurJ/MviN"/>
</dbReference>
<dbReference type="GO" id="GO:0034204">
    <property type="term" value="P:lipid translocation"/>
    <property type="evidence" value="ECO:0007669"/>
    <property type="project" value="TreeGrafter"/>
</dbReference>
<evidence type="ECO:0000256" key="3">
    <source>
        <dbReference type="ARBA" id="ARBA00022692"/>
    </source>
</evidence>
<dbReference type="PANTHER" id="PTHR47019">
    <property type="entry name" value="LIPID II FLIPPASE MURJ"/>
    <property type="match status" value="1"/>
</dbReference>
<feature type="transmembrane region" description="Helical" evidence="8">
    <location>
        <begin position="59"/>
        <end position="80"/>
    </location>
</feature>
<dbReference type="Proteomes" id="UP000054092">
    <property type="component" value="Unassembled WGS sequence"/>
</dbReference>
<evidence type="ECO:0000256" key="4">
    <source>
        <dbReference type="ARBA" id="ARBA00022960"/>
    </source>
</evidence>
<dbReference type="AlphaFoldDB" id="A0A101HRA9"/>
<dbReference type="GO" id="GO:0015648">
    <property type="term" value="F:lipid-linked peptidoglycan transporter activity"/>
    <property type="evidence" value="ECO:0007669"/>
    <property type="project" value="TreeGrafter"/>
</dbReference>
<dbReference type="GO" id="GO:0009252">
    <property type="term" value="P:peptidoglycan biosynthetic process"/>
    <property type="evidence" value="ECO:0007669"/>
    <property type="project" value="UniProtKB-KW"/>
</dbReference>
<keyword evidence="2" id="KW-1003">Cell membrane</keyword>
<dbReference type="GO" id="GO:0005886">
    <property type="term" value="C:plasma membrane"/>
    <property type="evidence" value="ECO:0007669"/>
    <property type="project" value="UniProtKB-SubCell"/>
</dbReference>
<accession>A0A101HRA9</accession>
<keyword evidence="4" id="KW-0133">Cell shape</keyword>
<keyword evidence="5" id="KW-0573">Peptidoglycan synthesis</keyword>
<feature type="non-terminal residue" evidence="9">
    <location>
        <position position="177"/>
    </location>
</feature>
<dbReference type="EMBL" id="LGGP01000069">
    <property type="protein sequence ID" value="KUK81268.1"/>
    <property type="molecule type" value="Genomic_DNA"/>
</dbReference>
<evidence type="ECO:0000313" key="10">
    <source>
        <dbReference type="Proteomes" id="UP000054092"/>
    </source>
</evidence>
<evidence type="ECO:0000256" key="6">
    <source>
        <dbReference type="ARBA" id="ARBA00022989"/>
    </source>
</evidence>
<dbReference type="InterPro" id="IPR004268">
    <property type="entry name" value="MurJ"/>
</dbReference>
<keyword evidence="7 8" id="KW-0472">Membrane</keyword>
<evidence type="ECO:0000256" key="5">
    <source>
        <dbReference type="ARBA" id="ARBA00022984"/>
    </source>
</evidence>
<keyword evidence="3 8" id="KW-0812">Transmembrane</keyword>
<protein>
    <submittedName>
        <fullName evidence="9">Putative virulence factor</fullName>
    </submittedName>
</protein>
<proteinExistence type="predicted"/>
<feature type="transmembrane region" description="Helical" evidence="8">
    <location>
        <begin position="101"/>
        <end position="123"/>
    </location>
</feature>
<evidence type="ECO:0000256" key="1">
    <source>
        <dbReference type="ARBA" id="ARBA00004651"/>
    </source>
</evidence>
<evidence type="ECO:0000256" key="8">
    <source>
        <dbReference type="SAM" id="Phobius"/>
    </source>
</evidence>
<reference evidence="10" key="1">
    <citation type="journal article" date="2015" name="MBio">
        <title>Genome-Resolved Metagenomic Analysis Reveals Roles for Candidate Phyla and Other Microbial Community Members in Biogeochemical Transformations in Oil Reservoirs.</title>
        <authorList>
            <person name="Hu P."/>
            <person name="Tom L."/>
            <person name="Singh A."/>
            <person name="Thomas B.C."/>
            <person name="Baker B.J."/>
            <person name="Piceno Y.M."/>
            <person name="Andersen G.L."/>
            <person name="Banfield J.F."/>
        </authorList>
    </citation>
    <scope>NUCLEOTIDE SEQUENCE [LARGE SCALE GENOMIC DNA]</scope>
</reference>
<evidence type="ECO:0000256" key="7">
    <source>
        <dbReference type="ARBA" id="ARBA00023136"/>
    </source>
</evidence>
<sequence length="177" mass="19769">MREGKNRRRFVLKKGIQTVAAGSLYITIFTLLSKGLGFFREVLTADLFGTSWQLDAVVIALSPARIITSIISAGLISVFVPQYIKIRKRDTEDSRRFVWSVLVTFGIVYAAFGGFLLLFPSFFVKIFAPGFSSEVLEYASDTLKLLSIFPLISGLQQLLSGLLKAERQFLQYSVAQL</sequence>
<keyword evidence="6 8" id="KW-1133">Transmembrane helix</keyword>
<comment type="subcellular location">
    <subcellularLocation>
        <location evidence="1">Cell membrane</location>
        <topology evidence="1">Multi-pass membrane protein</topology>
    </subcellularLocation>
</comment>
<dbReference type="GO" id="GO:0008360">
    <property type="term" value="P:regulation of cell shape"/>
    <property type="evidence" value="ECO:0007669"/>
    <property type="project" value="UniProtKB-KW"/>
</dbReference>
<organism evidence="9 10">
    <name type="scientific">Mesotoga prima</name>
    <dbReference type="NCBI Taxonomy" id="1184387"/>
    <lineage>
        <taxon>Bacteria</taxon>
        <taxon>Thermotogati</taxon>
        <taxon>Thermotogota</taxon>
        <taxon>Thermotogae</taxon>
        <taxon>Kosmotogales</taxon>
        <taxon>Kosmotogaceae</taxon>
        <taxon>Mesotoga</taxon>
    </lineage>
</organism>
<feature type="transmembrane region" description="Helical" evidence="8">
    <location>
        <begin position="20"/>
        <end position="39"/>
    </location>
</feature>
<evidence type="ECO:0000256" key="2">
    <source>
        <dbReference type="ARBA" id="ARBA00022475"/>
    </source>
</evidence>